<keyword evidence="3" id="KW-0805">Transcription regulation</keyword>
<dbReference type="EMBL" id="CAWUHC010000200">
    <property type="protein sequence ID" value="CAK7237694.1"/>
    <property type="molecule type" value="Genomic_DNA"/>
</dbReference>
<keyword evidence="5" id="KW-0539">Nucleus</keyword>
<reference evidence="8 9" key="1">
    <citation type="submission" date="2024-01" db="EMBL/GenBank/DDBJ databases">
        <authorList>
            <person name="Allen C."/>
            <person name="Tagirdzhanova G."/>
        </authorList>
    </citation>
    <scope>NUCLEOTIDE SEQUENCE [LARGE SCALE GENOMIC DNA]</scope>
</reference>
<dbReference type="PANTHER" id="PTHR47338:SF6">
    <property type="entry name" value="ZN(II)2CYS6 TRANSCRIPTION FACTOR (EUROFUNG)"/>
    <property type="match status" value="1"/>
</dbReference>
<organism evidence="8 9">
    <name type="scientific">Sporothrix bragantina</name>
    <dbReference type="NCBI Taxonomy" id="671064"/>
    <lineage>
        <taxon>Eukaryota</taxon>
        <taxon>Fungi</taxon>
        <taxon>Dikarya</taxon>
        <taxon>Ascomycota</taxon>
        <taxon>Pezizomycotina</taxon>
        <taxon>Sordariomycetes</taxon>
        <taxon>Sordariomycetidae</taxon>
        <taxon>Ophiostomatales</taxon>
        <taxon>Ophiostomataceae</taxon>
        <taxon>Sporothrix</taxon>
    </lineage>
</organism>
<keyword evidence="2" id="KW-0479">Metal-binding</keyword>
<sequence length="550" mass="61418">MQALCLLSFSNLVCGDVQLASFHISLVSNLMQCAGLDTHRSTDRTLLLENQRRLYWSVQLVSALCGAPIKIPSTYDIQAPSFVVPMETNATSKRHANGEQPAPLLPLDPPSIGIRRPGTTVERAPPHIMSIWLHMVRSASLWGLVRGYVWRCHQDQHQPPSKDPRAPWHPDADYTAIHAQLFDMEGAFPVAFRYDASRFMDRPLDELLRHRDFWLPWMKIQVTYHTIHAVLNHPFLYSPRVSQTRPGGPNSFWKTSTDLALLHSTWIARILGMAHKKGLPMSDPFFVYAAAVAITLHLYWSRASDQSIRTAAEKYIGVCRSFISELAAHWPVCRNMENDVEQLMKLSSSSRPKPTETSTTNTGPAEQPPTLHTSTTLSDNISLIWRILDFAAFQQPNAPMGQSLFQPSLRDSLRPRAASPQPMDLEDPQVESPPKDFQTSTGDYAAPPDWFTPPDMPAAAGATPVPVPPMVMPVTTSGPVDVQAHHTGHTAHTAHAAHSGHMMDDLSIWTTWETTQPNDAAPSMIFDPFGQLFLSRNAPDYSRWWDGGNL</sequence>
<dbReference type="Proteomes" id="UP001642406">
    <property type="component" value="Unassembled WGS sequence"/>
</dbReference>
<name>A0ABP0CZW0_9PEZI</name>
<comment type="subcellular location">
    <subcellularLocation>
        <location evidence="1">Nucleus</location>
    </subcellularLocation>
</comment>
<evidence type="ECO:0000313" key="8">
    <source>
        <dbReference type="EMBL" id="CAK7237694.1"/>
    </source>
</evidence>
<dbReference type="PANTHER" id="PTHR47338">
    <property type="entry name" value="ZN(II)2CYS6 TRANSCRIPTION FACTOR (EUROFUNG)-RELATED"/>
    <property type="match status" value="1"/>
</dbReference>
<evidence type="ECO:0000256" key="1">
    <source>
        <dbReference type="ARBA" id="ARBA00004123"/>
    </source>
</evidence>
<feature type="chain" id="PRO_5045430540" description="Transcription factor domain-containing protein" evidence="7">
    <location>
        <begin position="16"/>
        <end position="550"/>
    </location>
</feature>
<evidence type="ECO:0000256" key="7">
    <source>
        <dbReference type="SAM" id="SignalP"/>
    </source>
</evidence>
<evidence type="ECO:0000256" key="6">
    <source>
        <dbReference type="SAM" id="MobiDB-lite"/>
    </source>
</evidence>
<evidence type="ECO:0000256" key="2">
    <source>
        <dbReference type="ARBA" id="ARBA00022723"/>
    </source>
</evidence>
<evidence type="ECO:0008006" key="10">
    <source>
        <dbReference type="Google" id="ProtNLM"/>
    </source>
</evidence>
<gene>
    <name evidence="8" type="ORF">SBRCBS47491_010084</name>
</gene>
<keyword evidence="9" id="KW-1185">Reference proteome</keyword>
<evidence type="ECO:0000313" key="9">
    <source>
        <dbReference type="Proteomes" id="UP001642406"/>
    </source>
</evidence>
<evidence type="ECO:0000256" key="4">
    <source>
        <dbReference type="ARBA" id="ARBA00023163"/>
    </source>
</evidence>
<comment type="caution">
    <text evidence="8">The sequence shown here is derived from an EMBL/GenBank/DDBJ whole genome shotgun (WGS) entry which is preliminary data.</text>
</comment>
<accession>A0ABP0CZW0</accession>
<feature type="region of interest" description="Disordered" evidence="6">
    <location>
        <begin position="413"/>
        <end position="440"/>
    </location>
</feature>
<feature type="signal peptide" evidence="7">
    <location>
        <begin position="1"/>
        <end position="15"/>
    </location>
</feature>
<feature type="region of interest" description="Disordered" evidence="6">
    <location>
        <begin position="346"/>
        <end position="374"/>
    </location>
</feature>
<dbReference type="CDD" id="cd12148">
    <property type="entry name" value="fungal_TF_MHR"/>
    <property type="match status" value="1"/>
</dbReference>
<evidence type="ECO:0000256" key="3">
    <source>
        <dbReference type="ARBA" id="ARBA00023015"/>
    </source>
</evidence>
<protein>
    <recommendedName>
        <fullName evidence="10">Transcription factor domain-containing protein</fullName>
    </recommendedName>
</protein>
<dbReference type="InterPro" id="IPR050815">
    <property type="entry name" value="TF_fung"/>
</dbReference>
<evidence type="ECO:0000256" key="5">
    <source>
        <dbReference type="ARBA" id="ARBA00023242"/>
    </source>
</evidence>
<keyword evidence="7" id="KW-0732">Signal</keyword>
<proteinExistence type="predicted"/>
<keyword evidence="4" id="KW-0804">Transcription</keyword>